<accession>A0A2S3U3P6</accession>
<proteinExistence type="predicted"/>
<sequence length="160" mass="18177">MLILATALRRTRSRPASCLPQSTTHSPNQNTTCFYLAVDINGLPQAILVTRANVSDRSGALAMFSLVSQNLELVQHVMVDGGYTGNDFADQVKLILNAKTTVAKRNELHMFTVLPQRWIVERSWSWLDKCRRLWKNCERALNSSLQMVVLAFLKIVLKRY</sequence>
<reference evidence="2 3" key="1">
    <citation type="submission" date="2017-06" db="EMBL/GenBank/DDBJ databases">
        <title>Genome sequence of Lactobacillus plantarum subsp. plantarum strain SRCM101258.</title>
        <authorList>
            <person name="Cho S.H."/>
        </authorList>
    </citation>
    <scope>NUCLEOTIDE SEQUENCE [LARGE SCALE GENOMIC DNA]</scope>
    <source>
        <strain evidence="2 3">SRCM101258</strain>
    </source>
</reference>
<dbReference type="EMBL" id="NKCZ01000115">
    <property type="protein sequence ID" value="POD82729.1"/>
    <property type="molecule type" value="Genomic_DNA"/>
</dbReference>
<comment type="caution">
    <text evidence="2">The sequence shown here is derived from an EMBL/GenBank/DDBJ whole genome shotgun (WGS) entry which is preliminary data.</text>
</comment>
<gene>
    <name evidence="2" type="ORF">S101258_02264</name>
</gene>
<dbReference type="GO" id="GO:0006313">
    <property type="term" value="P:DNA transposition"/>
    <property type="evidence" value="ECO:0007669"/>
    <property type="project" value="InterPro"/>
</dbReference>
<dbReference type="GO" id="GO:0003677">
    <property type="term" value="F:DNA binding"/>
    <property type="evidence" value="ECO:0007669"/>
    <property type="project" value="InterPro"/>
</dbReference>
<dbReference type="AlphaFoldDB" id="A0A2S3U3P6"/>
<dbReference type="Proteomes" id="UP000236990">
    <property type="component" value="Unassembled WGS sequence"/>
</dbReference>
<protein>
    <recommendedName>
        <fullName evidence="1">Transposase IS4-like domain-containing protein</fullName>
    </recommendedName>
</protein>
<dbReference type="InterPro" id="IPR002559">
    <property type="entry name" value="Transposase_11"/>
</dbReference>
<dbReference type="Pfam" id="PF01609">
    <property type="entry name" value="DDE_Tnp_1"/>
    <property type="match status" value="1"/>
</dbReference>
<name>A0A2S3U3P6_LACPN</name>
<dbReference type="PANTHER" id="PTHR30007">
    <property type="entry name" value="PHP DOMAIN PROTEIN"/>
    <property type="match status" value="1"/>
</dbReference>
<evidence type="ECO:0000313" key="2">
    <source>
        <dbReference type="EMBL" id="POD82729.1"/>
    </source>
</evidence>
<organism evidence="2 3">
    <name type="scientific">Lactiplantibacillus plantarum subsp. plantarum</name>
    <dbReference type="NCBI Taxonomy" id="337330"/>
    <lineage>
        <taxon>Bacteria</taxon>
        <taxon>Bacillati</taxon>
        <taxon>Bacillota</taxon>
        <taxon>Bacilli</taxon>
        <taxon>Lactobacillales</taxon>
        <taxon>Lactobacillaceae</taxon>
        <taxon>Lactiplantibacillus</taxon>
    </lineage>
</organism>
<evidence type="ECO:0000259" key="1">
    <source>
        <dbReference type="Pfam" id="PF01609"/>
    </source>
</evidence>
<dbReference type="PANTHER" id="PTHR30007:SF0">
    <property type="entry name" value="TRANSPOSASE"/>
    <property type="match status" value="1"/>
</dbReference>
<feature type="domain" description="Transposase IS4-like" evidence="1">
    <location>
        <begin position="36"/>
        <end position="151"/>
    </location>
</feature>
<evidence type="ECO:0000313" key="3">
    <source>
        <dbReference type="Proteomes" id="UP000236990"/>
    </source>
</evidence>
<dbReference type="GO" id="GO:0004803">
    <property type="term" value="F:transposase activity"/>
    <property type="evidence" value="ECO:0007669"/>
    <property type="project" value="InterPro"/>
</dbReference>